<dbReference type="InterPro" id="IPR055129">
    <property type="entry name" value="YEATS_dom"/>
</dbReference>
<evidence type="ECO:0000313" key="9">
    <source>
        <dbReference type="EMBL" id="AEO57783.1"/>
    </source>
</evidence>
<dbReference type="RefSeq" id="XP_003663028.1">
    <property type="nucleotide sequence ID" value="XM_003662980.1"/>
</dbReference>
<keyword evidence="4 5" id="KW-0539">Nucleus</keyword>
<comment type="subcellular location">
    <subcellularLocation>
        <location evidence="5">Nucleus</location>
    </subcellularLocation>
</comment>
<feature type="region of interest" description="Disordered" evidence="7">
    <location>
        <begin position="171"/>
        <end position="231"/>
    </location>
</feature>
<dbReference type="KEGG" id="mtm:MYCTH_2304400"/>
<dbReference type="PROSITE" id="PS51037">
    <property type="entry name" value="YEATS"/>
    <property type="match status" value="1"/>
</dbReference>
<dbReference type="EMBL" id="CP003004">
    <property type="protein sequence ID" value="AEO57783.1"/>
    <property type="molecule type" value="Genomic_DNA"/>
</dbReference>
<gene>
    <name evidence="9" type="ORF">MYCTH_2304400</name>
</gene>
<evidence type="ECO:0000256" key="5">
    <source>
        <dbReference type="PROSITE-ProRule" id="PRU00376"/>
    </source>
</evidence>
<dbReference type="InterPro" id="IPR038704">
    <property type="entry name" value="YEAST_sf"/>
</dbReference>
<dbReference type="eggNOG" id="KOG3149">
    <property type="taxonomic scope" value="Eukaryota"/>
</dbReference>
<dbReference type="FunCoup" id="G2QEK0">
    <property type="interactions" value="644"/>
</dbReference>
<evidence type="ECO:0000256" key="1">
    <source>
        <dbReference type="ARBA" id="ARBA00022408"/>
    </source>
</evidence>
<dbReference type="VEuPathDB" id="FungiDB:MYCTH_2304400"/>
<organism evidence="9 10">
    <name type="scientific">Thermothelomyces thermophilus (strain ATCC 42464 / BCRC 31852 / DSM 1799)</name>
    <name type="common">Sporotrichum thermophile</name>
    <dbReference type="NCBI Taxonomy" id="573729"/>
    <lineage>
        <taxon>Eukaryota</taxon>
        <taxon>Fungi</taxon>
        <taxon>Dikarya</taxon>
        <taxon>Ascomycota</taxon>
        <taxon>Pezizomycotina</taxon>
        <taxon>Sordariomycetes</taxon>
        <taxon>Sordariomycetidae</taxon>
        <taxon>Sordariales</taxon>
        <taxon>Chaetomiaceae</taxon>
        <taxon>Thermothelomyces</taxon>
    </lineage>
</organism>
<feature type="compositionally biased region" description="Low complexity" evidence="7">
    <location>
        <begin position="171"/>
        <end position="197"/>
    </location>
</feature>
<dbReference type="OrthoDB" id="16041at2759"/>
<dbReference type="GO" id="GO:0006355">
    <property type="term" value="P:regulation of DNA-templated transcription"/>
    <property type="evidence" value="ECO:0007669"/>
    <property type="project" value="InterPro"/>
</dbReference>
<feature type="coiled-coil region" evidence="6">
    <location>
        <begin position="234"/>
        <end position="275"/>
    </location>
</feature>
<dbReference type="Gene3D" id="2.60.40.1970">
    <property type="entry name" value="YEATS domain"/>
    <property type="match status" value="1"/>
</dbReference>
<dbReference type="OMA" id="EDHTHQW"/>
<keyword evidence="6" id="KW-0175">Coiled coil</keyword>
<dbReference type="InterPro" id="IPR005033">
    <property type="entry name" value="YEATS"/>
</dbReference>
<dbReference type="GO" id="GO:0000785">
    <property type="term" value="C:chromatin"/>
    <property type="evidence" value="ECO:0007669"/>
    <property type="project" value="UniProtKB-ARBA"/>
</dbReference>
<dbReference type="AlphaFoldDB" id="G2QEK0"/>
<dbReference type="PANTHER" id="PTHR47573:SF1">
    <property type="entry name" value="PROTEIN AF-9 HOMOLOG"/>
    <property type="match status" value="1"/>
</dbReference>
<evidence type="ECO:0000256" key="6">
    <source>
        <dbReference type="SAM" id="Coils"/>
    </source>
</evidence>
<dbReference type="CDD" id="cd16908">
    <property type="entry name" value="YEATS_Yaf9_like"/>
    <property type="match status" value="1"/>
</dbReference>
<feature type="domain" description="YEATS" evidence="8">
    <location>
        <begin position="8"/>
        <end position="167"/>
    </location>
</feature>
<evidence type="ECO:0000256" key="7">
    <source>
        <dbReference type="SAM" id="MobiDB-lite"/>
    </source>
</evidence>
<reference evidence="9 10" key="1">
    <citation type="journal article" date="2011" name="Nat. Biotechnol.">
        <title>Comparative genomic analysis of the thermophilic biomass-degrading fungi Myceliophthora thermophila and Thielavia terrestris.</title>
        <authorList>
            <person name="Berka R.M."/>
            <person name="Grigoriev I.V."/>
            <person name="Otillar R."/>
            <person name="Salamov A."/>
            <person name="Grimwood J."/>
            <person name="Reid I."/>
            <person name="Ishmael N."/>
            <person name="John T."/>
            <person name="Darmond C."/>
            <person name="Moisan M.-C."/>
            <person name="Henrissat B."/>
            <person name="Coutinho P.M."/>
            <person name="Lombard V."/>
            <person name="Natvig D.O."/>
            <person name="Lindquist E."/>
            <person name="Schmutz J."/>
            <person name="Lucas S."/>
            <person name="Harris P."/>
            <person name="Powlowski J."/>
            <person name="Bellemare A."/>
            <person name="Taylor D."/>
            <person name="Butler G."/>
            <person name="de Vries R.P."/>
            <person name="Allijn I.E."/>
            <person name="van den Brink J."/>
            <person name="Ushinsky S."/>
            <person name="Storms R."/>
            <person name="Powell A.J."/>
            <person name="Paulsen I.T."/>
            <person name="Elbourne L.D.H."/>
            <person name="Baker S.E."/>
            <person name="Magnuson J."/>
            <person name="LaBoissiere S."/>
            <person name="Clutterbuck A.J."/>
            <person name="Martinez D."/>
            <person name="Wogulis M."/>
            <person name="de Leon A.L."/>
            <person name="Rey M.W."/>
            <person name="Tsang A."/>
        </authorList>
    </citation>
    <scope>NUCLEOTIDE SEQUENCE [LARGE SCALE GENOMIC DNA]</scope>
    <source>
        <strain evidence="10">ATCC 42464 / BCRC 31852 / DSM 1799</strain>
    </source>
</reference>
<evidence type="ECO:0000256" key="2">
    <source>
        <dbReference type="ARBA" id="ARBA00023015"/>
    </source>
</evidence>
<evidence type="ECO:0000256" key="3">
    <source>
        <dbReference type="ARBA" id="ARBA00023163"/>
    </source>
</evidence>
<accession>G2QEK0</accession>
<protein>
    <recommendedName>
        <fullName evidence="1">Protein AF-9 homolog</fullName>
    </recommendedName>
</protein>
<dbReference type="PANTHER" id="PTHR47573">
    <property type="entry name" value="PROTEIN AF-9 HOMOLOG"/>
    <property type="match status" value="1"/>
</dbReference>
<dbReference type="STRING" id="573729.G2QEK0"/>
<dbReference type="Proteomes" id="UP000007322">
    <property type="component" value="Chromosome 3"/>
</dbReference>
<keyword evidence="3" id="KW-0804">Transcription</keyword>
<sequence>MAPPTGKRVKGVQIFRPFVYGTTAKPFDEKTNPKPPGVPDDHTHSWTVFVKGIDDVDITYWLRRVQFKLHESIPNHVRMIEGEKGKPFELHETGWGEFEIAIKLYYVPESSEKPQTLYHHLRLHPYGRTEEEKEDMRLNGGEVISWAYEEQIFNEPYEPFYEILTSGAMPPSFSSSSSGGPSANKSGAAGSKPPSGGKSKEKDGQVKMVRSEGGVLERSAMIPLTNRPGQPFSVETEQVEIKKLQEALVKVEKMLSKTKEEVAAKEKRLKELKESAGK</sequence>
<evidence type="ECO:0000256" key="4">
    <source>
        <dbReference type="ARBA" id="ARBA00023242"/>
    </source>
</evidence>
<dbReference type="InParanoid" id="G2QEK0"/>
<proteinExistence type="predicted"/>
<dbReference type="GO" id="GO:0005634">
    <property type="term" value="C:nucleus"/>
    <property type="evidence" value="ECO:0007669"/>
    <property type="project" value="UniProtKB-SubCell"/>
</dbReference>
<dbReference type="GeneID" id="11507654"/>
<evidence type="ECO:0000259" key="8">
    <source>
        <dbReference type="PROSITE" id="PS51037"/>
    </source>
</evidence>
<evidence type="ECO:0000313" key="10">
    <source>
        <dbReference type="Proteomes" id="UP000007322"/>
    </source>
</evidence>
<keyword evidence="2" id="KW-0805">Transcription regulation</keyword>
<dbReference type="HOGENOM" id="CLU_051385_2_0_1"/>
<dbReference type="Pfam" id="PF03366">
    <property type="entry name" value="YEATS"/>
    <property type="match status" value="1"/>
</dbReference>
<name>G2QEK0_THET4</name>
<keyword evidence="10" id="KW-1185">Reference proteome</keyword>